<dbReference type="SUPFAM" id="SSF117782">
    <property type="entry name" value="YbjQ-like"/>
    <property type="match status" value="1"/>
</dbReference>
<dbReference type="InterPro" id="IPR035439">
    <property type="entry name" value="UPF0145_dom_sf"/>
</dbReference>
<proteinExistence type="predicted"/>
<evidence type="ECO:0008006" key="3">
    <source>
        <dbReference type="Google" id="ProtNLM"/>
    </source>
</evidence>
<accession>A0AAW2YXE5</accession>
<comment type="caution">
    <text evidence="1">The sequence shown here is derived from an EMBL/GenBank/DDBJ whole genome shotgun (WGS) entry which is preliminary data.</text>
</comment>
<keyword evidence="2" id="KW-1185">Reference proteome</keyword>
<dbReference type="EMBL" id="JAOPGA020000749">
    <property type="protein sequence ID" value="KAL0481319.1"/>
    <property type="molecule type" value="Genomic_DNA"/>
</dbReference>
<dbReference type="Proteomes" id="UP001431209">
    <property type="component" value="Unassembled WGS sequence"/>
</dbReference>
<dbReference type="Gene3D" id="3.30.110.70">
    <property type="entry name" value="Hypothetical protein apc22750. Chain B"/>
    <property type="match status" value="1"/>
</dbReference>
<protein>
    <recommendedName>
        <fullName evidence="3">Heavy metal-binding domain-containing protein</fullName>
    </recommendedName>
</protein>
<organism evidence="1 2">
    <name type="scientific">Acrasis kona</name>
    <dbReference type="NCBI Taxonomy" id="1008807"/>
    <lineage>
        <taxon>Eukaryota</taxon>
        <taxon>Discoba</taxon>
        <taxon>Heterolobosea</taxon>
        <taxon>Tetramitia</taxon>
        <taxon>Eutetramitia</taxon>
        <taxon>Acrasidae</taxon>
        <taxon>Acrasis</taxon>
    </lineage>
</organism>
<dbReference type="AlphaFoldDB" id="A0AAW2YXE5"/>
<name>A0AAW2YXE5_9EUKA</name>
<evidence type="ECO:0000313" key="1">
    <source>
        <dbReference type="EMBL" id="KAL0481319.1"/>
    </source>
</evidence>
<reference evidence="1 2" key="1">
    <citation type="submission" date="2024-03" db="EMBL/GenBank/DDBJ databases">
        <title>The Acrasis kona genome and developmental transcriptomes reveal deep origins of eukaryotic multicellular pathways.</title>
        <authorList>
            <person name="Sheikh S."/>
            <person name="Fu C.-J."/>
            <person name="Brown M.W."/>
            <person name="Baldauf S.L."/>
        </authorList>
    </citation>
    <scope>NUCLEOTIDE SEQUENCE [LARGE SCALE GENOMIC DNA]</scope>
    <source>
        <strain evidence="1 2">ATCC MYA-3509</strain>
    </source>
</reference>
<gene>
    <name evidence="1" type="ORF">AKO1_012748</name>
</gene>
<sequence length="122" mass="13477">MLKRFYSTNKNNINPGDVILTTLSRVPGKKLLSEKGFLVEAKGDNILNYGGRLKHFLFPWTSTIAVDTFEEATNKLRQSAAECGCNAVLGMKYSQKRFTGDRAVIIVRGEAYSLGDDKGDAN</sequence>
<evidence type="ECO:0000313" key="2">
    <source>
        <dbReference type="Proteomes" id="UP001431209"/>
    </source>
</evidence>